<feature type="coiled-coil region" evidence="1">
    <location>
        <begin position="349"/>
        <end position="376"/>
    </location>
</feature>
<sequence length="525" mass="61021">MLSLQQTSEAVYSFQCPTQSHWRHREAYCNSSVSYFCLYDRNNENFTEICRTKTDRDFEKPGYKLVVSGSKQGTLDGDICEKNFYQPFPFNSSGNSRCVYQKSHCSEEGPVIYSNGTIKANTECRCDHTRGYSFLHRPKSQCFCVPSEEDCTCYLKICSFDGILSPDYECLGKNERKAKFNCKPKTNVDGTDDTSTVILTDGDINQEETTGKLESTKTYWNKELTESLKKVNSSEKEYLSFKGNERTRPYLRRTFTENRNQFDKHLRRCERTYNASIRNKIKTLNSSNPKEFWSEINKLGPKKSNPNIDSVIKEDGDISYDQEVIRERWKEEYSKLFKSDTTLVDDAFINNLQEMNRKLESEYENLTTHIDEILKADDMNSNISLEEIESAMKHAKLGKAVGIDNLPNEVLRNTSLLSVLQKLFNVCFPNRIVPSMWCSSIIHPILKDGKDYRDPMGNRCISLMSTVAKMFSFILNKRLVTFFDRNNTFCEEQVGFRKLRYCLEHIYTVCTIVRNRKTMKLDTYL</sequence>
<dbReference type="PANTHER" id="PTHR19446">
    <property type="entry name" value="REVERSE TRANSCRIPTASES"/>
    <property type="match status" value="1"/>
</dbReference>
<dbReference type="Proteomes" id="UP000683360">
    <property type="component" value="Unassembled WGS sequence"/>
</dbReference>
<dbReference type="EMBL" id="CAJPWZ010002255">
    <property type="protein sequence ID" value="CAG2234539.1"/>
    <property type="molecule type" value="Genomic_DNA"/>
</dbReference>
<name>A0A8S3TM16_MYTED</name>
<reference evidence="2" key="1">
    <citation type="submission" date="2021-03" db="EMBL/GenBank/DDBJ databases">
        <authorList>
            <person name="Bekaert M."/>
        </authorList>
    </citation>
    <scope>NUCLEOTIDE SEQUENCE</scope>
</reference>
<protein>
    <recommendedName>
        <fullName evidence="4">Reverse transcriptase domain-containing protein</fullName>
    </recommendedName>
</protein>
<evidence type="ECO:0000256" key="1">
    <source>
        <dbReference type="SAM" id="Coils"/>
    </source>
</evidence>
<keyword evidence="3" id="KW-1185">Reference proteome</keyword>
<organism evidence="2 3">
    <name type="scientific">Mytilus edulis</name>
    <name type="common">Blue mussel</name>
    <dbReference type="NCBI Taxonomy" id="6550"/>
    <lineage>
        <taxon>Eukaryota</taxon>
        <taxon>Metazoa</taxon>
        <taxon>Spiralia</taxon>
        <taxon>Lophotrochozoa</taxon>
        <taxon>Mollusca</taxon>
        <taxon>Bivalvia</taxon>
        <taxon>Autobranchia</taxon>
        <taxon>Pteriomorphia</taxon>
        <taxon>Mytilida</taxon>
        <taxon>Mytiloidea</taxon>
        <taxon>Mytilidae</taxon>
        <taxon>Mytilinae</taxon>
        <taxon>Mytilus</taxon>
    </lineage>
</organism>
<evidence type="ECO:0000313" key="3">
    <source>
        <dbReference type="Proteomes" id="UP000683360"/>
    </source>
</evidence>
<evidence type="ECO:0000313" key="2">
    <source>
        <dbReference type="EMBL" id="CAG2234539.1"/>
    </source>
</evidence>
<comment type="caution">
    <text evidence="2">The sequence shown here is derived from an EMBL/GenBank/DDBJ whole genome shotgun (WGS) entry which is preliminary data.</text>
</comment>
<dbReference type="AlphaFoldDB" id="A0A8S3TM16"/>
<evidence type="ECO:0008006" key="4">
    <source>
        <dbReference type="Google" id="ProtNLM"/>
    </source>
</evidence>
<dbReference type="OrthoDB" id="6152004at2759"/>
<keyword evidence="1" id="KW-0175">Coiled coil</keyword>
<proteinExistence type="predicted"/>
<gene>
    <name evidence="2" type="ORF">MEDL_47157</name>
</gene>
<accession>A0A8S3TM16</accession>